<sequence>MRITLDSSGLSPLPLDSGLGQEPVAPRRHWLGRLLRGLRAGDGRLVINHALVMDAPATLRLSSPAFTDGARMPRRHAGGGVGDNLSPALTWTGVPAGTAALALVMQDPDAPLPRPATHLLATGIATSRKSFEEGELCPQVGNGLTLGRGLFGRVGYAGPRPVRGHGPHRYVFQLLALEHPLALPELPSLGDLLAALTPQTVLAWGALTGTYERV</sequence>
<gene>
    <name evidence="2" type="ORF">FHS74_000493</name>
</gene>
<evidence type="ECO:0000256" key="1">
    <source>
        <dbReference type="SAM" id="MobiDB-lite"/>
    </source>
</evidence>
<comment type="caution">
    <text evidence="2">The sequence shown here is derived from an EMBL/GenBank/DDBJ whole genome shotgun (WGS) entry which is preliminary data.</text>
</comment>
<keyword evidence="3" id="KW-1185">Reference proteome</keyword>
<dbReference type="SUPFAM" id="SSF49777">
    <property type="entry name" value="PEBP-like"/>
    <property type="match status" value="1"/>
</dbReference>
<protein>
    <recommendedName>
        <fullName evidence="4">YbhB/YbcL family Raf kinase inhibitor-like protein</fullName>
    </recommendedName>
</protein>
<proteinExistence type="predicted"/>
<dbReference type="PANTHER" id="PTHR30289:SF1">
    <property type="entry name" value="PEBP (PHOSPHATIDYLETHANOLAMINE-BINDING PROTEIN) FAMILY PROTEIN"/>
    <property type="match status" value="1"/>
</dbReference>
<evidence type="ECO:0008006" key="4">
    <source>
        <dbReference type="Google" id="ProtNLM"/>
    </source>
</evidence>
<dbReference type="RefSeq" id="WP_184797102.1">
    <property type="nucleotide sequence ID" value="NZ_JACIIZ010000001.1"/>
</dbReference>
<feature type="region of interest" description="Disordered" evidence="1">
    <location>
        <begin position="1"/>
        <end position="22"/>
    </location>
</feature>
<dbReference type="Proteomes" id="UP000539175">
    <property type="component" value="Unassembled WGS sequence"/>
</dbReference>
<name>A0A7X0EBB6_9PROT</name>
<reference evidence="2 3" key="1">
    <citation type="submission" date="2020-08" db="EMBL/GenBank/DDBJ databases">
        <title>Genomic Encyclopedia of Type Strains, Phase IV (KMG-IV): sequencing the most valuable type-strain genomes for metagenomic binning, comparative biology and taxonomic classification.</title>
        <authorList>
            <person name="Goeker M."/>
        </authorList>
    </citation>
    <scope>NUCLEOTIDE SEQUENCE [LARGE SCALE GENOMIC DNA]</scope>
    <source>
        <strain evidence="2 3">DSM 22198</strain>
    </source>
</reference>
<dbReference type="InterPro" id="IPR008914">
    <property type="entry name" value="PEBP"/>
</dbReference>
<dbReference type="InterPro" id="IPR005247">
    <property type="entry name" value="YbhB_YbcL/LppC-like"/>
</dbReference>
<dbReference type="Gene3D" id="3.90.280.10">
    <property type="entry name" value="PEBP-like"/>
    <property type="match status" value="1"/>
</dbReference>
<dbReference type="Pfam" id="PF01161">
    <property type="entry name" value="PBP"/>
    <property type="match status" value="1"/>
</dbReference>
<dbReference type="EMBL" id="JACIIZ010000001">
    <property type="protein sequence ID" value="MBB6249960.1"/>
    <property type="molecule type" value="Genomic_DNA"/>
</dbReference>
<dbReference type="PANTHER" id="PTHR30289">
    <property type="entry name" value="UNCHARACTERIZED PROTEIN YBCL-RELATED"/>
    <property type="match status" value="1"/>
</dbReference>
<evidence type="ECO:0000313" key="2">
    <source>
        <dbReference type="EMBL" id="MBB6249960.1"/>
    </source>
</evidence>
<dbReference type="InterPro" id="IPR036610">
    <property type="entry name" value="PEBP-like_sf"/>
</dbReference>
<evidence type="ECO:0000313" key="3">
    <source>
        <dbReference type="Proteomes" id="UP000539175"/>
    </source>
</evidence>
<organism evidence="2 3">
    <name type="scientific">Nitrospirillum iridis</name>
    <dbReference type="NCBI Taxonomy" id="765888"/>
    <lineage>
        <taxon>Bacteria</taxon>
        <taxon>Pseudomonadati</taxon>
        <taxon>Pseudomonadota</taxon>
        <taxon>Alphaproteobacteria</taxon>
        <taxon>Rhodospirillales</taxon>
        <taxon>Azospirillaceae</taxon>
        <taxon>Nitrospirillum</taxon>
    </lineage>
</organism>
<dbReference type="AlphaFoldDB" id="A0A7X0EBB6"/>
<dbReference type="CDD" id="cd00865">
    <property type="entry name" value="PEBP_bact_arch"/>
    <property type="match status" value="1"/>
</dbReference>
<feature type="compositionally biased region" description="Low complexity" evidence="1">
    <location>
        <begin position="1"/>
        <end position="20"/>
    </location>
</feature>
<accession>A0A7X0EBB6</accession>